<dbReference type="PRINTS" id="PR00421">
    <property type="entry name" value="THIOREDOXIN"/>
</dbReference>
<dbReference type="PANTHER" id="PTHR45663">
    <property type="entry name" value="GEO12009P1"/>
    <property type="match status" value="1"/>
</dbReference>
<evidence type="ECO:0000313" key="9">
    <source>
        <dbReference type="EMBL" id="MDI9858342.1"/>
    </source>
</evidence>
<dbReference type="InterPro" id="IPR005746">
    <property type="entry name" value="Thioredoxin"/>
</dbReference>
<dbReference type="RefSeq" id="WP_095163746.1">
    <property type="nucleotide sequence ID" value="NZ_JASHIF010000002.1"/>
</dbReference>
<gene>
    <name evidence="9" type="primary">trxA</name>
    <name evidence="9" type="ORF">QM524_03860</name>
</gene>
<reference evidence="9 10" key="1">
    <citation type="submission" date="2023-05" db="EMBL/GenBank/DDBJ databases">
        <title>Novel species of genus Flectobacillus isolated from stream in China.</title>
        <authorList>
            <person name="Lu H."/>
        </authorList>
    </citation>
    <scope>NUCLEOTIDE SEQUENCE [LARGE SCALE GENOMIC DNA]</scope>
    <source>
        <strain evidence="9 10">KCTC 42575</strain>
    </source>
</reference>
<keyword evidence="2" id="KW-0813">Transport</keyword>
<dbReference type="InterPro" id="IPR017937">
    <property type="entry name" value="Thioredoxin_CS"/>
</dbReference>
<evidence type="ECO:0000256" key="5">
    <source>
        <dbReference type="ARBA" id="ARBA00023284"/>
    </source>
</evidence>
<accession>A0ABT6Y458</accession>
<keyword evidence="5" id="KW-0676">Redox-active center</keyword>
<keyword evidence="4" id="KW-1015">Disulfide bond</keyword>
<dbReference type="SUPFAM" id="SSF52833">
    <property type="entry name" value="Thioredoxin-like"/>
    <property type="match status" value="1"/>
</dbReference>
<dbReference type="Gene3D" id="3.40.30.10">
    <property type="entry name" value="Glutaredoxin"/>
    <property type="match status" value="1"/>
</dbReference>
<dbReference type="InterPro" id="IPR036249">
    <property type="entry name" value="Thioredoxin-like_sf"/>
</dbReference>
<dbReference type="NCBIfam" id="TIGR01068">
    <property type="entry name" value="thioredoxin"/>
    <property type="match status" value="1"/>
</dbReference>
<dbReference type="PROSITE" id="PS51352">
    <property type="entry name" value="THIOREDOXIN_2"/>
    <property type="match status" value="1"/>
</dbReference>
<comment type="similarity">
    <text evidence="1 7">Belongs to the thioredoxin family.</text>
</comment>
<dbReference type="CDD" id="cd02947">
    <property type="entry name" value="TRX_family"/>
    <property type="match status" value="1"/>
</dbReference>
<evidence type="ECO:0000256" key="3">
    <source>
        <dbReference type="ARBA" id="ARBA00022982"/>
    </source>
</evidence>
<keyword evidence="10" id="KW-1185">Reference proteome</keyword>
<evidence type="ECO:0000256" key="1">
    <source>
        <dbReference type="ARBA" id="ARBA00008987"/>
    </source>
</evidence>
<organism evidence="9 10">
    <name type="scientific">Flectobacillus roseus</name>
    <dbReference type="NCBI Taxonomy" id="502259"/>
    <lineage>
        <taxon>Bacteria</taxon>
        <taxon>Pseudomonadati</taxon>
        <taxon>Bacteroidota</taxon>
        <taxon>Cytophagia</taxon>
        <taxon>Cytophagales</taxon>
        <taxon>Flectobacillaceae</taxon>
        <taxon>Flectobacillus</taxon>
    </lineage>
</organism>
<evidence type="ECO:0000259" key="8">
    <source>
        <dbReference type="PROSITE" id="PS51352"/>
    </source>
</evidence>
<dbReference type="PANTHER" id="PTHR45663:SF11">
    <property type="entry name" value="GEO12009P1"/>
    <property type="match status" value="1"/>
</dbReference>
<dbReference type="InterPro" id="IPR013766">
    <property type="entry name" value="Thioredoxin_domain"/>
</dbReference>
<name>A0ABT6Y458_9BACT</name>
<dbReference type="PROSITE" id="PS00194">
    <property type="entry name" value="THIOREDOXIN_1"/>
    <property type="match status" value="1"/>
</dbReference>
<feature type="domain" description="Thioredoxin" evidence="8">
    <location>
        <begin position="1"/>
        <end position="107"/>
    </location>
</feature>
<evidence type="ECO:0000256" key="7">
    <source>
        <dbReference type="PIRNR" id="PIRNR000077"/>
    </source>
</evidence>
<comment type="caution">
    <text evidence="9">The sequence shown here is derived from an EMBL/GenBank/DDBJ whole genome shotgun (WGS) entry which is preliminary data.</text>
</comment>
<protein>
    <recommendedName>
        <fullName evidence="6 7">Thioredoxin</fullName>
    </recommendedName>
</protein>
<evidence type="ECO:0000256" key="4">
    <source>
        <dbReference type="ARBA" id="ARBA00023157"/>
    </source>
</evidence>
<dbReference type="Pfam" id="PF00085">
    <property type="entry name" value="Thioredoxin"/>
    <property type="match status" value="1"/>
</dbReference>
<sequence length="107" mass="11538">MGNYVVATDANFQELINSDKPVLVDFWAEWCGPCKMIGPVVEALADDVDGQAVVAKMDVDANSVVPATLGIRSIPTLMIFKNGELKERLVGGNIPKSVLEQTLLKHA</sequence>
<evidence type="ECO:0000313" key="10">
    <source>
        <dbReference type="Proteomes" id="UP001236507"/>
    </source>
</evidence>
<dbReference type="Proteomes" id="UP001236507">
    <property type="component" value="Unassembled WGS sequence"/>
</dbReference>
<proteinExistence type="inferred from homology"/>
<evidence type="ECO:0000256" key="6">
    <source>
        <dbReference type="NCBIfam" id="TIGR01068"/>
    </source>
</evidence>
<dbReference type="EMBL" id="JASHIF010000002">
    <property type="protein sequence ID" value="MDI9858342.1"/>
    <property type="molecule type" value="Genomic_DNA"/>
</dbReference>
<evidence type="ECO:0000256" key="2">
    <source>
        <dbReference type="ARBA" id="ARBA00022448"/>
    </source>
</evidence>
<keyword evidence="3" id="KW-0249">Electron transport</keyword>
<dbReference type="PIRSF" id="PIRSF000077">
    <property type="entry name" value="Thioredoxin"/>
    <property type="match status" value="1"/>
</dbReference>